<gene>
    <name evidence="1" type="ORF">UFOVP1636_311</name>
</gene>
<evidence type="ECO:0000313" key="1">
    <source>
        <dbReference type="EMBL" id="CAB4221450.1"/>
    </source>
</evidence>
<organism evidence="1">
    <name type="scientific">uncultured Caudovirales phage</name>
    <dbReference type="NCBI Taxonomy" id="2100421"/>
    <lineage>
        <taxon>Viruses</taxon>
        <taxon>Duplodnaviria</taxon>
        <taxon>Heunggongvirae</taxon>
        <taxon>Uroviricota</taxon>
        <taxon>Caudoviricetes</taxon>
        <taxon>Peduoviridae</taxon>
        <taxon>Maltschvirus</taxon>
        <taxon>Maltschvirus maltsch</taxon>
    </lineage>
</organism>
<accession>A0A6J5T1L6</accession>
<sequence length="70" mass="7968">MKIIELTNNIRMPITNEESDVILKFDDGVGILKSSLDLREQHLAAQLVNKGALIRKNNNGEIKFYRNINS</sequence>
<reference evidence="1" key="1">
    <citation type="submission" date="2020-05" db="EMBL/GenBank/DDBJ databases">
        <authorList>
            <person name="Chiriac C."/>
            <person name="Salcher M."/>
            <person name="Ghai R."/>
            <person name="Kavagutti S V."/>
        </authorList>
    </citation>
    <scope>NUCLEOTIDE SEQUENCE</scope>
</reference>
<protein>
    <submittedName>
        <fullName evidence="1">Uncharacterized protein</fullName>
    </submittedName>
</protein>
<name>A0A6J5T1L6_9CAUD</name>
<proteinExistence type="predicted"/>
<dbReference type="EMBL" id="LR797503">
    <property type="protein sequence ID" value="CAB4221450.1"/>
    <property type="molecule type" value="Genomic_DNA"/>
</dbReference>